<reference evidence="3" key="1">
    <citation type="submission" date="2017-10" db="EMBL/GenBank/DDBJ databases">
        <title>Completed PacBio SMRT sequence of Methylosinus trichosporium OB3b reveals presence of a third large plasmid.</title>
        <authorList>
            <person name="Charles T.C."/>
            <person name="Lynch M.D.J."/>
            <person name="Heil J.R."/>
            <person name="Cheng J."/>
        </authorList>
    </citation>
    <scope>NUCLEOTIDE SEQUENCE [LARGE SCALE GENOMIC DNA]</scope>
    <source>
        <strain evidence="3">OB3b</strain>
    </source>
</reference>
<proteinExistence type="predicted"/>
<keyword evidence="3" id="KW-1185">Reference proteome</keyword>
<feature type="domain" description="NIF system FeS cluster assembly NifU N-terminal" evidence="1">
    <location>
        <begin position="30"/>
        <end position="91"/>
    </location>
</feature>
<organism evidence="2 3">
    <name type="scientific">Methylosinus trichosporium (strain ATCC 35070 / NCIMB 11131 / UNIQEM 75 / OB3b)</name>
    <dbReference type="NCBI Taxonomy" id="595536"/>
    <lineage>
        <taxon>Bacteria</taxon>
        <taxon>Pseudomonadati</taxon>
        <taxon>Pseudomonadota</taxon>
        <taxon>Alphaproteobacteria</taxon>
        <taxon>Hyphomicrobiales</taxon>
        <taxon>Methylocystaceae</taxon>
        <taxon>Methylosinus</taxon>
    </lineage>
</organism>
<dbReference type="Pfam" id="PF01592">
    <property type="entry name" value="NifU_N"/>
    <property type="match status" value="1"/>
</dbReference>
<dbReference type="Proteomes" id="UP000230709">
    <property type="component" value="Chromosome"/>
</dbReference>
<dbReference type="InterPro" id="IPR002871">
    <property type="entry name" value="NIF_FeS_clus_asmbl_NifU_N"/>
</dbReference>
<name>A0A2D2D1L3_METT3</name>
<gene>
    <name evidence="2" type="ORF">CQW49_13315</name>
</gene>
<dbReference type="Gene3D" id="3.90.1010.10">
    <property type="match status" value="1"/>
</dbReference>
<dbReference type="EMBL" id="CP023737">
    <property type="protein sequence ID" value="ATQ68749.1"/>
    <property type="molecule type" value="Genomic_DNA"/>
</dbReference>
<accession>A0A2D2D1L3</accession>
<evidence type="ECO:0000259" key="1">
    <source>
        <dbReference type="Pfam" id="PF01592"/>
    </source>
</evidence>
<dbReference type="SUPFAM" id="SSF82649">
    <property type="entry name" value="SufE/NifU"/>
    <property type="match status" value="1"/>
</dbReference>
<dbReference type="GO" id="GO:0005506">
    <property type="term" value="F:iron ion binding"/>
    <property type="evidence" value="ECO:0007669"/>
    <property type="project" value="InterPro"/>
</dbReference>
<dbReference type="KEGG" id="mtw:CQW49_13315"/>
<dbReference type="AlphaFoldDB" id="A0A2D2D1L3"/>
<evidence type="ECO:0000313" key="3">
    <source>
        <dbReference type="Proteomes" id="UP000230709"/>
    </source>
</evidence>
<dbReference type="GO" id="GO:0016226">
    <property type="term" value="P:iron-sulfur cluster assembly"/>
    <property type="evidence" value="ECO:0007669"/>
    <property type="project" value="InterPro"/>
</dbReference>
<evidence type="ECO:0000313" key="2">
    <source>
        <dbReference type="EMBL" id="ATQ68749.1"/>
    </source>
</evidence>
<dbReference type="RefSeq" id="WP_003609025.1">
    <property type="nucleotide sequence ID" value="NZ_ADVE02000001.1"/>
</dbReference>
<protein>
    <submittedName>
        <fullName evidence="2">Iron-sulfur cluster assembly scaffold protein</fullName>
    </submittedName>
</protein>
<dbReference type="GO" id="GO:0051536">
    <property type="term" value="F:iron-sulfur cluster binding"/>
    <property type="evidence" value="ECO:0007669"/>
    <property type="project" value="InterPro"/>
</dbReference>
<dbReference type="CDD" id="cd06664">
    <property type="entry name" value="IscU_like"/>
    <property type="match status" value="1"/>
</dbReference>
<dbReference type="STRING" id="595536.GCA_000178815_02500"/>
<sequence>MTDDRALQALYEERVRGWARRVRDDVRLAPADLTVSRTSPACGSTLTLDVRRERDRIAALGYRARACTLGMASTAVVAAQAVGERFEDALAAGRALAALLAGEDARFEERWRALDMFVAARGFPSRHGSILLPFHALTEAAARLSLPSMSAEYPHTTRS</sequence>